<dbReference type="InterPro" id="IPR002347">
    <property type="entry name" value="SDR_fam"/>
</dbReference>
<dbReference type="RefSeq" id="WP_042552376.1">
    <property type="nucleotide sequence ID" value="NZ_JXQW01000006.1"/>
</dbReference>
<dbReference type="EMBL" id="JXQW01000006">
    <property type="protein sequence ID" value="KIQ05232.1"/>
    <property type="molecule type" value="Genomic_DNA"/>
</dbReference>
<gene>
    <name evidence="3" type="ORF">RU08_03275</name>
</gene>
<comment type="similarity">
    <text evidence="1">Belongs to the short-chain dehydrogenases/reductases (SDR) family.</text>
</comment>
<evidence type="ECO:0000256" key="2">
    <source>
        <dbReference type="ARBA" id="ARBA00023002"/>
    </source>
</evidence>
<reference evidence="3 4" key="1">
    <citation type="submission" date="2014-12" db="EMBL/GenBank/DDBJ databases">
        <title>16Stimator: statistical estimation of ribosomal gene copy numbers from draft genome assemblies.</title>
        <authorList>
            <person name="Perisin M.A."/>
            <person name="Vetter M."/>
            <person name="Gilbert J.A."/>
            <person name="Bergelson J."/>
        </authorList>
    </citation>
    <scope>NUCLEOTIDE SEQUENCE [LARGE SCALE GENOMIC DNA]</scope>
    <source>
        <strain evidence="3 4">MEJ086</strain>
    </source>
</reference>
<dbReference type="Proteomes" id="UP000032068">
    <property type="component" value="Unassembled WGS sequence"/>
</dbReference>
<organism evidence="3 4">
    <name type="scientific">Pseudomonas fulva</name>
    <dbReference type="NCBI Taxonomy" id="47880"/>
    <lineage>
        <taxon>Bacteria</taxon>
        <taxon>Pseudomonadati</taxon>
        <taxon>Pseudomonadota</taxon>
        <taxon>Gammaproteobacteria</taxon>
        <taxon>Pseudomonadales</taxon>
        <taxon>Pseudomonadaceae</taxon>
        <taxon>Pseudomonas</taxon>
    </lineage>
</organism>
<dbReference type="GO" id="GO:0006633">
    <property type="term" value="P:fatty acid biosynthetic process"/>
    <property type="evidence" value="ECO:0007669"/>
    <property type="project" value="TreeGrafter"/>
</dbReference>
<dbReference type="CDD" id="cd05233">
    <property type="entry name" value="SDR_c"/>
    <property type="match status" value="1"/>
</dbReference>
<dbReference type="PRINTS" id="PR00081">
    <property type="entry name" value="GDHRDH"/>
</dbReference>
<proteinExistence type="inferred from homology"/>
<dbReference type="GO" id="GO:0016616">
    <property type="term" value="F:oxidoreductase activity, acting on the CH-OH group of donors, NAD or NADP as acceptor"/>
    <property type="evidence" value="ECO:0007669"/>
    <property type="project" value="TreeGrafter"/>
</dbReference>
<protein>
    <submittedName>
        <fullName evidence="3">3-ketoacyl-ACP synthase</fullName>
    </submittedName>
</protein>
<evidence type="ECO:0000313" key="3">
    <source>
        <dbReference type="EMBL" id="KIQ05232.1"/>
    </source>
</evidence>
<dbReference type="PANTHER" id="PTHR42760">
    <property type="entry name" value="SHORT-CHAIN DEHYDROGENASES/REDUCTASES FAMILY MEMBER"/>
    <property type="match status" value="1"/>
</dbReference>
<sequence>MTFNDLRGKRVLITGSTLGIGLATARAFAKLGAHVGITARNTPDNLDALLSELSADGGQAAFFAGDLGKTDACVATVAAFVERFGGIDVLINNAGALLERRGLENIDDVFFDAMTDVNLRSALMVTREAIPHLRASARASGQSAAVITTGSIAAHGGGGPGASLYAAAKAWLHNIQRNWVREFTPANIRFNIVSPGTVDTAFHADKDDAARAAVSTTIPMGRFGTPEEMAPSYLFLASHACSGYITGQVLDVNGGQAMP</sequence>
<dbReference type="Pfam" id="PF13561">
    <property type="entry name" value="adh_short_C2"/>
    <property type="match status" value="1"/>
</dbReference>
<dbReference type="SUPFAM" id="SSF51735">
    <property type="entry name" value="NAD(P)-binding Rossmann-fold domains"/>
    <property type="match status" value="1"/>
</dbReference>
<keyword evidence="2" id="KW-0560">Oxidoreductase</keyword>
<evidence type="ECO:0000256" key="1">
    <source>
        <dbReference type="ARBA" id="ARBA00006484"/>
    </source>
</evidence>
<dbReference type="PANTHER" id="PTHR42760:SF133">
    <property type="entry name" value="3-OXOACYL-[ACYL-CARRIER-PROTEIN] REDUCTASE"/>
    <property type="match status" value="1"/>
</dbReference>
<dbReference type="GO" id="GO:0048038">
    <property type="term" value="F:quinone binding"/>
    <property type="evidence" value="ECO:0007669"/>
    <property type="project" value="TreeGrafter"/>
</dbReference>
<dbReference type="InterPro" id="IPR036291">
    <property type="entry name" value="NAD(P)-bd_dom_sf"/>
</dbReference>
<name>A0A0D0JGY0_9PSED</name>
<dbReference type="Gene3D" id="3.40.50.720">
    <property type="entry name" value="NAD(P)-binding Rossmann-like Domain"/>
    <property type="match status" value="1"/>
</dbReference>
<dbReference type="OrthoDB" id="9803333at2"/>
<comment type="caution">
    <text evidence="3">The sequence shown here is derived from an EMBL/GenBank/DDBJ whole genome shotgun (WGS) entry which is preliminary data.</text>
</comment>
<accession>A0A0D0JGY0</accession>
<evidence type="ECO:0000313" key="4">
    <source>
        <dbReference type="Proteomes" id="UP000032068"/>
    </source>
</evidence>
<dbReference type="AlphaFoldDB" id="A0A0D0JGY0"/>
<dbReference type="FunFam" id="3.40.50.720:FF:000084">
    <property type="entry name" value="Short-chain dehydrogenase reductase"/>
    <property type="match status" value="1"/>
</dbReference>